<evidence type="ECO:0000313" key="1">
    <source>
        <dbReference type="EMBL" id="NIG58013.1"/>
    </source>
</evidence>
<proteinExistence type="predicted"/>
<sequence length="237" mass="26052">MQGVLRTGALCPALAPSALSSTHAALTMESHDFPPAPSRDTFIQVSEANLTHVVAAISLYVTRALPFSPSLGLCICGFALCLDTAHDSETSRPTPDIASSTQTVAKATSLLPTLLPGANWHQYDDIICRKTPGKFQKLMDYVTDGTRKELVKGKQIAAAVMLDRIFSILETWNAVNLKNFFTQFQQFYSVIRVPMIYEGEEQLWSTLQYEEKEVPGLRGVSNSSLLYLLGTQHHSTS</sequence>
<gene>
    <name evidence="1" type="ORF">BU61_485</name>
</gene>
<dbReference type="EMBL" id="PGGH01014348">
    <property type="protein sequence ID" value="NIG58013.1"/>
    <property type="molecule type" value="Genomic_DNA"/>
</dbReference>
<organism evidence="1 2">
    <name type="scientific">Pontoporia blainvillei</name>
    <name type="common">Franciscana</name>
    <name type="synonym">Delphinus blainvillei</name>
    <dbReference type="NCBI Taxonomy" id="48723"/>
    <lineage>
        <taxon>Eukaryota</taxon>
        <taxon>Metazoa</taxon>
        <taxon>Chordata</taxon>
        <taxon>Craniata</taxon>
        <taxon>Vertebrata</taxon>
        <taxon>Euteleostomi</taxon>
        <taxon>Mammalia</taxon>
        <taxon>Eutheria</taxon>
        <taxon>Laurasiatheria</taxon>
        <taxon>Artiodactyla</taxon>
        <taxon>Whippomorpha</taxon>
        <taxon>Cetacea</taxon>
        <taxon>Odontoceti</taxon>
        <taxon>Pontoporiidae</taxon>
        <taxon>Pontoporia</taxon>
    </lineage>
</organism>
<dbReference type="PANTHER" id="PTHR22605">
    <property type="entry name" value="RZ-TYPE DOMAIN-CONTAINING PROTEIN"/>
    <property type="match status" value="1"/>
</dbReference>
<dbReference type="PANTHER" id="PTHR22605:SF16">
    <property type="entry name" value="E3 UBIQUITIN-PROTEIN LIGASE RNF213"/>
    <property type="match status" value="1"/>
</dbReference>
<keyword evidence="2" id="KW-1185">Reference proteome</keyword>
<dbReference type="InterPro" id="IPR031248">
    <property type="entry name" value="RNF213"/>
</dbReference>
<evidence type="ECO:0000313" key="2">
    <source>
        <dbReference type="Proteomes" id="UP001165941"/>
    </source>
</evidence>
<accession>A0ABX0RYT5</accession>
<reference evidence="1" key="1">
    <citation type="submission" date="2018-05" db="EMBL/GenBank/DDBJ databases">
        <authorList>
            <person name="Pedro S.L.S."/>
            <person name="Freitas R.C."/>
            <person name="Barreto A.S."/>
            <person name="Lima A.O.S."/>
        </authorList>
    </citation>
    <scope>NUCLEOTIDE SEQUENCE</scope>
    <source>
        <strain evidence="1">BP203</strain>
        <tissue evidence="1">Muscle</tissue>
    </source>
</reference>
<dbReference type="Proteomes" id="UP001165941">
    <property type="component" value="Unassembled WGS sequence"/>
</dbReference>
<comment type="caution">
    <text evidence="1">The sequence shown here is derived from an EMBL/GenBank/DDBJ whole genome shotgun (WGS) entry which is preliminary data.</text>
</comment>
<name>A0ABX0RYT5_PONBL</name>
<protein>
    <submittedName>
        <fullName evidence="1">E3 ubiquitin-protein ligase</fullName>
    </submittedName>
</protein>